<dbReference type="RefSeq" id="WP_209510887.1">
    <property type="nucleotide sequence ID" value="NZ_JAGGKS010000002.1"/>
</dbReference>
<gene>
    <name evidence="3" type="ORF">J2Z76_001001</name>
</gene>
<dbReference type="Proteomes" id="UP001519342">
    <property type="component" value="Unassembled WGS sequence"/>
</dbReference>
<sequence>MKKNMKKSICMILIVAMLAVSVTACNNATKESKDEIVLLSGYFTEIEILMQMAGILIEENTDLKVKFHDSMNTVPASQANESGEIDLFVSYDGTMLTTLLGYDVSDVPEGEDLLEWVRAKSIEKLGLTLMEPFGFENTYALAVREDFANENNIQSISDLAQYTTDLVFGAEHEFFDEEASMRFKPLNKQYGLEWKDSKSIDIGLKYAAMDSGNIDATIAYSTDGLVKKSNLKVLEDDKSFFPQYFAAYQVRDSLFEEFADSAPNLEEELNKLAGKIDNVSMTELNYLVDVEGQDAYDVAKAYLVKIGLSK</sequence>
<feature type="signal peptide" evidence="1">
    <location>
        <begin position="1"/>
        <end position="24"/>
    </location>
</feature>
<dbReference type="InterPro" id="IPR007210">
    <property type="entry name" value="ABC_Gly_betaine_transp_sub-bd"/>
</dbReference>
<comment type="caution">
    <text evidence="3">The sequence shown here is derived from an EMBL/GenBank/DDBJ whole genome shotgun (WGS) entry which is preliminary data.</text>
</comment>
<evidence type="ECO:0000313" key="4">
    <source>
        <dbReference type="Proteomes" id="UP001519342"/>
    </source>
</evidence>
<dbReference type="Gene3D" id="3.40.190.10">
    <property type="entry name" value="Periplasmic binding protein-like II"/>
    <property type="match status" value="1"/>
</dbReference>
<evidence type="ECO:0000259" key="2">
    <source>
        <dbReference type="Pfam" id="PF04069"/>
    </source>
</evidence>
<feature type="domain" description="ABC-type glycine betaine transport system substrate-binding" evidence="2">
    <location>
        <begin position="35"/>
        <end position="303"/>
    </location>
</feature>
<organism evidence="3 4">
    <name type="scientific">Sedimentibacter acidaminivorans</name>
    <dbReference type="NCBI Taxonomy" id="913099"/>
    <lineage>
        <taxon>Bacteria</taxon>
        <taxon>Bacillati</taxon>
        <taxon>Bacillota</taxon>
        <taxon>Tissierellia</taxon>
        <taxon>Sedimentibacter</taxon>
    </lineage>
</organism>
<reference evidence="3 4" key="1">
    <citation type="submission" date="2021-03" db="EMBL/GenBank/DDBJ databases">
        <title>Genomic Encyclopedia of Type Strains, Phase IV (KMG-IV): sequencing the most valuable type-strain genomes for metagenomic binning, comparative biology and taxonomic classification.</title>
        <authorList>
            <person name="Goeker M."/>
        </authorList>
    </citation>
    <scope>NUCLEOTIDE SEQUENCE [LARGE SCALE GENOMIC DNA]</scope>
    <source>
        <strain evidence="3 4">DSM 24004</strain>
    </source>
</reference>
<evidence type="ECO:0000256" key="1">
    <source>
        <dbReference type="SAM" id="SignalP"/>
    </source>
</evidence>
<dbReference type="SUPFAM" id="SSF53850">
    <property type="entry name" value="Periplasmic binding protein-like II"/>
    <property type="match status" value="1"/>
</dbReference>
<keyword evidence="4" id="KW-1185">Reference proteome</keyword>
<feature type="chain" id="PRO_5046267516" evidence="1">
    <location>
        <begin position="25"/>
        <end position="310"/>
    </location>
</feature>
<keyword evidence="1" id="KW-0732">Signal</keyword>
<proteinExistence type="predicted"/>
<evidence type="ECO:0000313" key="3">
    <source>
        <dbReference type="EMBL" id="MBP1925144.1"/>
    </source>
</evidence>
<dbReference type="EMBL" id="JAGGKS010000002">
    <property type="protein sequence ID" value="MBP1925144.1"/>
    <property type="molecule type" value="Genomic_DNA"/>
</dbReference>
<dbReference type="Pfam" id="PF04069">
    <property type="entry name" value="OpuAC"/>
    <property type="match status" value="1"/>
</dbReference>
<accession>A0ABS4GBT5</accession>
<protein>
    <submittedName>
        <fullName evidence="3">Osmoprotectant transport system substrate-binding protein/osmoprotectant transport system permease protein</fullName>
    </submittedName>
</protein>
<dbReference type="PROSITE" id="PS51257">
    <property type="entry name" value="PROKAR_LIPOPROTEIN"/>
    <property type="match status" value="1"/>
</dbReference>
<dbReference type="CDD" id="cd13528">
    <property type="entry name" value="PBP2_osmoprotectants"/>
    <property type="match status" value="1"/>
</dbReference>
<name>A0ABS4GBT5_9FIRM</name>
<dbReference type="Gene3D" id="3.40.190.120">
    <property type="entry name" value="Osmoprotection protein (prox), domain 2"/>
    <property type="match status" value="1"/>
</dbReference>